<reference evidence="1 2" key="1">
    <citation type="submission" date="2016-10" db="EMBL/GenBank/DDBJ databases">
        <authorList>
            <person name="Varghese N."/>
            <person name="Submissions S."/>
        </authorList>
    </citation>
    <scope>NUCLEOTIDE SEQUENCE [LARGE SCALE GENOMIC DNA]</scope>
    <source>
        <strain evidence="1 2">CGMCC 1.6859</strain>
    </source>
</reference>
<gene>
    <name evidence="1" type="ORF">SAMN02927916_4310</name>
</gene>
<dbReference type="Proteomes" id="UP000199307">
    <property type="component" value="Unassembled WGS sequence"/>
</dbReference>
<comment type="caution">
    <text evidence="1">The sequence shown here is derived from an EMBL/GenBank/DDBJ whole genome shotgun (WGS) entry which is preliminary data.</text>
</comment>
<protein>
    <submittedName>
        <fullName evidence="1">Uncharacterized protein</fullName>
    </submittedName>
</protein>
<sequence length="1159" mass="133063">MIINTTFDFLQFRVFMLKKLLFLTVFFWFSVLQAQETESLYKTKKVVVSKDTIRLEKVAINSGFFQILNSKNEPVDSTSYKVDFQKGYLVLNENFQSVSDTLIVNYLNYPDFLTKEYSLYKSDQIVSGDVGTDKLYRIDNTSNAKKVTPFDGLETSGSITRGVTVGNNQSTVLNSNLDLQITGKLSDKVSLRASLQDNNIPLQDGGYSQKLDQFDNIFIELFSDDWNIRAGDVFLENRKTQFLGFNKKVQGLSANFDFDTEKSKTNVFASVAFVKGQYAKSTFTGQEGNQGPYKLKGQNGELYVLVISGSERVYVNGVLLKRGENNDYVIDYNAGEIVFTSLFTITSEMRINVEYQYSERNYNRLVTYAGATHENKNWSFGGYLYSENDMKNQPLQQNLSPEQVQILSQAGDDVNLMKAPSAYEDSYAENKILYKKILVNSVEAYEYSNNPADVLYNVRFSQVGSNAGNYIIQNNNSVERIYQYVEPVNGVLQGNYEPIVQLVAPMKLQVATFLGKYNPNEKTLVDFELAISNNDQNLFSGIDDANNEGIAFKTNLKKRLFSRSWNLGAFANYQFVQQNFKSVERLYNIEFNRDWNLTGSLYGNQSLLVTGLNFDLFSKKETSNIGLLTYQFEKLDFSESYSGARHTTNALFKLKNWTIENNGSFLNSDATTSTSKFIRNQTRTKYHFGKNWVGGTMQLEDNQQKDKVTNQFSAVSQRFLEYGVFTGRGDSTKVFVEVGFLQRRNDSLQNGLLQHVNNSQTYYLKSKLIQNKTTDLAVYASYRNLDFTDKSRQNEPSLNSRILYNDRFFNQFMQIGTAYETSSGTIAQQEFTYVEVPTGQGVYTWNDYNGNGIQELEEFEVAVYQDQARYVRVFLPNQIYIKTNQNKFSQSLTLNPLQWQNEKGFKKVLSYFYNQTSFIMDRKVKSDGEKLELNPFDSSEDNILGLNSSFRNSLFYNRGKQKHSVTYSYLINKGKSLLSVGSQHVQNYSHQIQYTHLYQKSWLFNFFTKTIKTDLVSKDFVEKNYDIQGWQLAPKVSYLFSKNTKLDFFYELQNKKNQMGNFETLDQNRIGTSFSYAGEKKVTVNGEFSFYENKFNGNEFSSVGFQMLEGLQAGSNLVWKLLLQKNITSFLDVNLNYQGRKSETGNTIHTGNVQLRAYF</sequence>
<evidence type="ECO:0000313" key="1">
    <source>
        <dbReference type="EMBL" id="SCY95566.1"/>
    </source>
</evidence>
<evidence type="ECO:0000313" key="2">
    <source>
        <dbReference type="Proteomes" id="UP000199307"/>
    </source>
</evidence>
<keyword evidence="2" id="KW-1185">Reference proteome</keyword>
<proteinExistence type="predicted"/>
<dbReference type="EMBL" id="FMVC01000008">
    <property type="protein sequence ID" value="SCY95566.1"/>
    <property type="molecule type" value="Genomic_DNA"/>
</dbReference>
<accession>A0ABY0M303</accession>
<name>A0ABY0M303_9FLAO</name>
<organism evidence="1 2">
    <name type="scientific">Flavobacterium anhuiense</name>
    <dbReference type="NCBI Taxonomy" id="459526"/>
    <lineage>
        <taxon>Bacteria</taxon>
        <taxon>Pseudomonadati</taxon>
        <taxon>Bacteroidota</taxon>
        <taxon>Flavobacteriia</taxon>
        <taxon>Flavobacteriales</taxon>
        <taxon>Flavobacteriaceae</taxon>
        <taxon>Flavobacterium</taxon>
    </lineage>
</organism>